<reference evidence="1" key="2">
    <citation type="submission" date="2019-01" db="EMBL/GenBank/DDBJ databases">
        <authorList>
            <consortium name="NCBI Pathogen Detection Project"/>
        </authorList>
    </citation>
    <scope>NUCLEOTIDE SEQUENCE</scope>
    <source>
        <strain evidence="1">BCW_3452</strain>
    </source>
</reference>
<proteinExistence type="predicted"/>
<comment type="caution">
    <text evidence="1">The sequence shown here is derived from an EMBL/GenBank/DDBJ whole genome shotgun (WGS) entry which is preliminary data.</text>
</comment>
<name>A0A8H9K758_VIBVL</name>
<accession>A0A8H9K758</accession>
<reference evidence="1" key="1">
    <citation type="journal article" date="2018" name="Genome Biol.">
        <title>SKESA: strategic k-mer extension for scrupulous assemblies.</title>
        <authorList>
            <person name="Souvorov A."/>
            <person name="Agarwala R."/>
            <person name="Lipman D.J."/>
        </authorList>
    </citation>
    <scope>NUCLEOTIDE SEQUENCE</scope>
    <source>
        <strain evidence="1">BCW_3452</strain>
    </source>
</reference>
<organism evidence="1">
    <name type="scientific">Vibrio vulnificus</name>
    <dbReference type="NCBI Taxonomy" id="672"/>
    <lineage>
        <taxon>Bacteria</taxon>
        <taxon>Pseudomonadati</taxon>
        <taxon>Pseudomonadota</taxon>
        <taxon>Gammaproteobacteria</taxon>
        <taxon>Vibrionales</taxon>
        <taxon>Vibrionaceae</taxon>
        <taxon>Vibrio</taxon>
    </lineage>
</organism>
<gene>
    <name evidence="1" type="ORF">I7730_01030</name>
</gene>
<protein>
    <submittedName>
        <fullName evidence="1">Uncharacterized protein</fullName>
    </submittedName>
</protein>
<dbReference type="EMBL" id="DACRBY010000001">
    <property type="protein sequence ID" value="HAS8538382.1"/>
    <property type="molecule type" value="Genomic_DNA"/>
</dbReference>
<evidence type="ECO:0000313" key="1">
    <source>
        <dbReference type="EMBL" id="HAS8538382.1"/>
    </source>
</evidence>
<sequence>MTLENLYEAIQSSLDATIDAGFIIASYSTKPIFERRPFFLERSQAKHKILIETLKRVKKEEYRQTDEGIIIKVEQMKGDPIFFKSGFYLFSSPKF</sequence>
<dbReference type="Proteomes" id="UP000863257">
    <property type="component" value="Unassembled WGS sequence"/>
</dbReference>
<dbReference type="AlphaFoldDB" id="A0A8H9K758"/>